<name>A0A0H2MJ85_9PROT</name>
<dbReference type="OrthoDB" id="9797659at2"/>
<protein>
    <recommendedName>
        <fullName evidence="3 7">6,7-dimethyl-8-ribityllumazine synthase</fullName>
        <shortName evidence="7">DMRL synthase</shortName>
        <shortName evidence="7">LS</shortName>
        <shortName evidence="7">Lumazine synthase</shortName>
        <ecNumber evidence="3 7">2.5.1.78</ecNumber>
    </recommendedName>
</protein>
<feature type="active site" description="Proton donor" evidence="7">
    <location>
        <position position="91"/>
    </location>
</feature>
<keyword evidence="4 7" id="KW-0686">Riboflavin biosynthesis</keyword>
<proteinExistence type="inferred from homology"/>
<dbReference type="HAMAP" id="MF_00178">
    <property type="entry name" value="Lumazine_synth"/>
    <property type="match status" value="1"/>
</dbReference>
<dbReference type="UniPathway" id="UPA00275">
    <property type="reaction ID" value="UER00404"/>
</dbReference>
<dbReference type="NCBIfam" id="NF009084">
    <property type="entry name" value="PRK12419.1"/>
    <property type="match status" value="1"/>
</dbReference>
<dbReference type="GO" id="GO:0009231">
    <property type="term" value="P:riboflavin biosynthetic process"/>
    <property type="evidence" value="ECO:0007669"/>
    <property type="project" value="UniProtKB-UniRule"/>
</dbReference>
<keyword evidence="9" id="KW-1185">Reference proteome</keyword>
<feature type="binding site" evidence="7">
    <location>
        <begin position="59"/>
        <end position="61"/>
    </location>
    <ligand>
        <name>5-amino-6-(D-ribitylamino)uracil</name>
        <dbReference type="ChEBI" id="CHEBI:15934"/>
    </ligand>
</feature>
<dbReference type="Proteomes" id="UP000035444">
    <property type="component" value="Unassembled WGS sequence"/>
</dbReference>
<dbReference type="InterPro" id="IPR034964">
    <property type="entry name" value="LS"/>
</dbReference>
<evidence type="ECO:0000256" key="5">
    <source>
        <dbReference type="ARBA" id="ARBA00022679"/>
    </source>
</evidence>
<dbReference type="PATRIC" id="fig|1489064.4.peg.1266"/>
<dbReference type="Gene3D" id="3.40.50.960">
    <property type="entry name" value="Lumazine/riboflavin synthase"/>
    <property type="match status" value="1"/>
</dbReference>
<comment type="similarity">
    <text evidence="2 7">Belongs to the DMRL synthase family.</text>
</comment>
<reference evidence="8 9" key="1">
    <citation type="submission" date="2015-03" db="EMBL/GenBank/DDBJ databases">
        <title>Genome Sequence of Kiloniella spongiae MEBiC09566, isolated from a marine sponge.</title>
        <authorList>
            <person name="Shao Z."/>
            <person name="Wang L."/>
            <person name="Li X."/>
        </authorList>
    </citation>
    <scope>NUCLEOTIDE SEQUENCE [LARGE SCALE GENOMIC DNA]</scope>
    <source>
        <strain evidence="8 9">MEBiC09566</strain>
    </source>
</reference>
<feature type="binding site" evidence="7">
    <location>
        <position position="116"/>
    </location>
    <ligand>
        <name>5-amino-6-(D-ribitylamino)uracil</name>
        <dbReference type="ChEBI" id="CHEBI:15934"/>
    </ligand>
</feature>
<dbReference type="PANTHER" id="PTHR21058">
    <property type="entry name" value="6,7-DIMETHYL-8-RIBITYLLUMAZINE SYNTHASE DMRL SYNTHASE LUMAZINE SYNTHASE"/>
    <property type="match status" value="1"/>
</dbReference>
<dbReference type="EC" id="2.5.1.78" evidence="3 7"/>
<evidence type="ECO:0000256" key="2">
    <source>
        <dbReference type="ARBA" id="ARBA00007424"/>
    </source>
</evidence>
<evidence type="ECO:0000256" key="7">
    <source>
        <dbReference type="HAMAP-Rule" id="MF_00178"/>
    </source>
</evidence>
<dbReference type="Pfam" id="PF00885">
    <property type="entry name" value="DMRL_synthase"/>
    <property type="match status" value="1"/>
</dbReference>
<sequence length="163" mass="17838">MNQITNQDVKNKEGNMSFAMIQAKWHGDIVGNCTAAFIAEINKQTDGMSNVDVFDVPGALEIPLIAKKLARTGKYSAVVATALIVDGGIYRHDFVSHAVIDGVMQVQLDTGIPVLSAILTPHHFHNSDEHHSFFSEHFKTKGQEAADACISITKLHEKLTLIE</sequence>
<comment type="pathway">
    <text evidence="1 7">Cofactor biosynthesis; riboflavin biosynthesis; riboflavin from 2-hydroxy-3-oxobutyl phosphate and 5-amino-6-(D-ribitylamino)uracil: step 1/2.</text>
</comment>
<evidence type="ECO:0000256" key="6">
    <source>
        <dbReference type="ARBA" id="ARBA00048785"/>
    </source>
</evidence>
<comment type="function">
    <text evidence="7">Catalyzes the formation of 6,7-dimethyl-8-ribityllumazine by condensation of 5-amino-6-(D-ribitylamino)uracil with 3,4-dihydroxy-2-butanone 4-phosphate. This is the penultimate step in the biosynthesis of riboflavin.</text>
</comment>
<evidence type="ECO:0000256" key="3">
    <source>
        <dbReference type="ARBA" id="ARBA00012664"/>
    </source>
</evidence>
<dbReference type="InterPro" id="IPR002180">
    <property type="entry name" value="LS/RS"/>
</dbReference>
<dbReference type="RefSeq" id="WP_047762392.1">
    <property type="nucleotide sequence ID" value="NZ_LAQL01000002.1"/>
</dbReference>
<evidence type="ECO:0000313" key="8">
    <source>
        <dbReference type="EMBL" id="KLN62266.1"/>
    </source>
</evidence>
<accession>A0A0H2MJ85</accession>
<comment type="catalytic activity">
    <reaction evidence="6 7">
        <text>(2S)-2-hydroxy-3-oxobutyl phosphate + 5-amino-6-(D-ribitylamino)uracil = 6,7-dimethyl-8-(1-D-ribityl)lumazine + phosphate + 2 H2O + H(+)</text>
        <dbReference type="Rhea" id="RHEA:26152"/>
        <dbReference type="ChEBI" id="CHEBI:15377"/>
        <dbReference type="ChEBI" id="CHEBI:15378"/>
        <dbReference type="ChEBI" id="CHEBI:15934"/>
        <dbReference type="ChEBI" id="CHEBI:43474"/>
        <dbReference type="ChEBI" id="CHEBI:58201"/>
        <dbReference type="ChEBI" id="CHEBI:58830"/>
        <dbReference type="EC" id="2.5.1.78"/>
    </reaction>
</comment>
<gene>
    <name evidence="7" type="primary">ribH</name>
    <name evidence="8" type="ORF">WH96_01715</name>
</gene>
<organism evidence="8 9">
    <name type="scientific">Kiloniella spongiae</name>
    <dbReference type="NCBI Taxonomy" id="1489064"/>
    <lineage>
        <taxon>Bacteria</taxon>
        <taxon>Pseudomonadati</taxon>
        <taxon>Pseudomonadota</taxon>
        <taxon>Alphaproteobacteria</taxon>
        <taxon>Rhodospirillales</taxon>
        <taxon>Kiloniellaceae</taxon>
        <taxon>Kiloniella</taxon>
    </lineage>
</organism>
<dbReference type="AlphaFoldDB" id="A0A0H2MJ85"/>
<evidence type="ECO:0000256" key="4">
    <source>
        <dbReference type="ARBA" id="ARBA00022619"/>
    </source>
</evidence>
<dbReference type="STRING" id="1489064.WH96_01715"/>
<feature type="binding site" evidence="7">
    <location>
        <begin position="83"/>
        <end position="85"/>
    </location>
    <ligand>
        <name>5-amino-6-(D-ribitylamino)uracil</name>
        <dbReference type="ChEBI" id="CHEBI:15934"/>
    </ligand>
</feature>
<feature type="binding site" evidence="7">
    <location>
        <position position="25"/>
    </location>
    <ligand>
        <name>5-amino-6-(D-ribitylamino)uracil</name>
        <dbReference type="ChEBI" id="CHEBI:15934"/>
    </ligand>
</feature>
<feature type="binding site" evidence="7">
    <location>
        <position position="130"/>
    </location>
    <ligand>
        <name>(2S)-2-hydroxy-3-oxobutyl phosphate</name>
        <dbReference type="ChEBI" id="CHEBI:58830"/>
    </ligand>
</feature>
<dbReference type="InterPro" id="IPR036467">
    <property type="entry name" value="LS/RS_sf"/>
</dbReference>
<dbReference type="GO" id="GO:0005829">
    <property type="term" value="C:cytosol"/>
    <property type="evidence" value="ECO:0007669"/>
    <property type="project" value="TreeGrafter"/>
</dbReference>
<evidence type="ECO:0000313" key="9">
    <source>
        <dbReference type="Proteomes" id="UP000035444"/>
    </source>
</evidence>
<comment type="caution">
    <text evidence="8">The sequence shown here is derived from an EMBL/GenBank/DDBJ whole genome shotgun (WGS) entry which is preliminary data.</text>
</comment>
<dbReference type="SUPFAM" id="SSF52121">
    <property type="entry name" value="Lumazine synthase"/>
    <property type="match status" value="1"/>
</dbReference>
<dbReference type="PANTHER" id="PTHR21058:SF0">
    <property type="entry name" value="6,7-DIMETHYL-8-RIBITYLLUMAZINE SYNTHASE"/>
    <property type="match status" value="1"/>
</dbReference>
<dbReference type="EMBL" id="LAQL01000002">
    <property type="protein sequence ID" value="KLN62266.1"/>
    <property type="molecule type" value="Genomic_DNA"/>
</dbReference>
<evidence type="ECO:0000256" key="1">
    <source>
        <dbReference type="ARBA" id="ARBA00004917"/>
    </source>
</evidence>
<keyword evidence="5 7" id="KW-0808">Transferase</keyword>
<dbReference type="GO" id="GO:0000906">
    <property type="term" value="F:6,7-dimethyl-8-ribityllumazine synthase activity"/>
    <property type="evidence" value="ECO:0007669"/>
    <property type="project" value="UniProtKB-UniRule"/>
</dbReference>
<dbReference type="GO" id="GO:0009349">
    <property type="term" value="C:riboflavin synthase complex"/>
    <property type="evidence" value="ECO:0007669"/>
    <property type="project" value="InterPro"/>
</dbReference>
<comment type="caution">
    <text evidence="7">Lacks conserved residue(s) required for the propagation of feature annotation.</text>
</comment>